<sequence>MTNTIKNGSQLNRAIGKVLSPALLMTSVLFCHEISANDAYSMPSNVDIQQKVASLIEQNDAFTVNVYFDTDSAKITPEYQQLLTRLITQLQQIEAYQFQLDLVGHTDSRASKEYNLKLGERRALAVKAFLQPHLKNEIRIRAVQSKGKANPVADNTTVQGKALNRRVEISIEPSTIAFFEKHSKVALAGNGDSLLLNNGSELVIWDTQAACPQNILAAKEGKIYTSAISNNKLLALSGGTSQRLTLWDVATASELESFTGHLSAITAAAFSDSAEVAISGSLDGEVRLWDLVKRQEIKTFRKHQAAISAVTLSSDSKYAASADVDGNITLWNLVTQKMEAHFPIHNDTVTHLSFDEKNDYLISASNRSGIHYWQTSTGQKSLFNDPEGRRINHFDISSDGQKLIAIYQNGDITLWELRTKRSLLNISNSQYNLKSVAFVNNDGVIMTSDERNNVHFWDSKSGQYLNTFTTHDWQPQKPFPNENEQIKSWLDEVTNTQFTWVGSACYEMGCGPWNKQCSSSEQPLHKVCLSGYWIAQNEVSQQLWQDTLGYNPSKQPCQGETCATSAVNQVSWKDAQLFMCKLNRNAGQIYRLPTEAEWEYACRNQGEKIKYFPSQQKDENQSDLGLNNMNDGVWEWTLDAFTKDGYSKHRRHQPVYAGDDSYHFMNGHVYRAQRGGAWNKGSQLGQCSRRHYDEPGSRAFYSGLRLVKPQ</sequence>
<evidence type="ECO:0000313" key="9">
    <source>
        <dbReference type="Proteomes" id="UP000030341"/>
    </source>
</evidence>
<dbReference type="Proteomes" id="UP000030341">
    <property type="component" value="Chromosome 2"/>
</dbReference>
<dbReference type="SUPFAM" id="SSF103088">
    <property type="entry name" value="OmpA-like"/>
    <property type="match status" value="1"/>
</dbReference>
<evidence type="ECO:0000256" key="3">
    <source>
        <dbReference type="ARBA" id="ARBA00022737"/>
    </source>
</evidence>
<keyword evidence="3" id="KW-0677">Repeat</keyword>
<dbReference type="PANTHER" id="PTHR44019:SF8">
    <property type="entry name" value="POC1 CENTRIOLAR PROTEIN HOMOLOG"/>
    <property type="match status" value="1"/>
</dbReference>
<dbReference type="Gene3D" id="3.30.1330.60">
    <property type="entry name" value="OmpA-like domain"/>
    <property type="match status" value="1"/>
</dbReference>
<feature type="repeat" description="WD" evidence="5">
    <location>
        <begin position="300"/>
        <end position="341"/>
    </location>
</feature>
<dbReference type="InterPro" id="IPR036322">
    <property type="entry name" value="WD40_repeat_dom_sf"/>
</dbReference>
<dbReference type="OrthoDB" id="9768004at2"/>
<evidence type="ECO:0000259" key="7">
    <source>
        <dbReference type="PROSITE" id="PS51123"/>
    </source>
</evidence>
<evidence type="ECO:0000256" key="1">
    <source>
        <dbReference type="ARBA" id="ARBA00004370"/>
    </source>
</evidence>
<dbReference type="Pfam" id="PF00400">
    <property type="entry name" value="WD40"/>
    <property type="match status" value="3"/>
</dbReference>
<dbReference type="SMART" id="SM00320">
    <property type="entry name" value="WD40"/>
    <property type="match status" value="6"/>
</dbReference>
<feature type="domain" description="OmpA-like" evidence="7">
    <location>
        <begin position="55"/>
        <end position="175"/>
    </location>
</feature>
<dbReference type="SUPFAM" id="SSF56436">
    <property type="entry name" value="C-type lectin-like"/>
    <property type="match status" value="1"/>
</dbReference>
<proteinExistence type="predicted"/>
<dbReference type="InterPro" id="IPR036737">
    <property type="entry name" value="OmpA-like_sf"/>
</dbReference>
<dbReference type="eggNOG" id="COG2319">
    <property type="taxonomic scope" value="Bacteria"/>
</dbReference>
<feature type="repeat" description="WD" evidence="5">
    <location>
        <begin position="342"/>
        <end position="383"/>
    </location>
</feature>
<dbReference type="CDD" id="cd00200">
    <property type="entry name" value="WD40"/>
    <property type="match status" value="1"/>
</dbReference>
<protein>
    <recommendedName>
        <fullName evidence="7">OmpA-like domain-containing protein</fullName>
    </recommendedName>
</protein>
<evidence type="ECO:0000256" key="5">
    <source>
        <dbReference type="PROSITE-ProRule" id="PRU00221"/>
    </source>
</evidence>
<evidence type="ECO:0000256" key="6">
    <source>
        <dbReference type="PROSITE-ProRule" id="PRU00473"/>
    </source>
</evidence>
<dbReference type="InterPro" id="IPR050505">
    <property type="entry name" value="WDR55/POC1"/>
</dbReference>
<dbReference type="KEGG" id="pseo:OM33_15950"/>
<dbReference type="PROSITE" id="PS50294">
    <property type="entry name" value="WD_REPEATS_REGION"/>
    <property type="match status" value="2"/>
</dbReference>
<dbReference type="InterPro" id="IPR015943">
    <property type="entry name" value="WD40/YVTN_repeat-like_dom_sf"/>
</dbReference>
<organism evidence="8 9">
    <name type="scientific">Pseudoalteromonas piratica</name>
    <dbReference type="NCBI Taxonomy" id="1348114"/>
    <lineage>
        <taxon>Bacteria</taxon>
        <taxon>Pseudomonadati</taxon>
        <taxon>Pseudomonadota</taxon>
        <taxon>Gammaproteobacteria</taxon>
        <taxon>Alteromonadales</taxon>
        <taxon>Pseudoalteromonadaceae</taxon>
        <taxon>Pseudoalteromonas</taxon>
    </lineage>
</organism>
<dbReference type="PROSITE" id="PS50082">
    <property type="entry name" value="WD_REPEATS_2"/>
    <property type="match status" value="4"/>
</dbReference>
<dbReference type="InterPro" id="IPR016187">
    <property type="entry name" value="CTDL_fold"/>
</dbReference>
<feature type="repeat" description="WD" evidence="5">
    <location>
        <begin position="426"/>
        <end position="467"/>
    </location>
</feature>
<dbReference type="eggNOG" id="COG1262">
    <property type="taxonomic scope" value="Bacteria"/>
</dbReference>
<evidence type="ECO:0000256" key="4">
    <source>
        <dbReference type="ARBA" id="ARBA00023136"/>
    </source>
</evidence>
<gene>
    <name evidence="8" type="ORF">OM33_15950</name>
</gene>
<dbReference type="PANTHER" id="PTHR44019">
    <property type="entry name" value="WD REPEAT-CONTAINING PROTEIN 55"/>
    <property type="match status" value="1"/>
</dbReference>
<name>A0A0A7EL28_9GAMM</name>
<dbReference type="GO" id="GO:0016020">
    <property type="term" value="C:membrane"/>
    <property type="evidence" value="ECO:0007669"/>
    <property type="project" value="UniProtKB-SubCell"/>
</dbReference>
<dbReference type="RefSeq" id="WP_040135013.1">
    <property type="nucleotide sequence ID" value="NZ_CP009889.1"/>
</dbReference>
<dbReference type="CDD" id="cd07185">
    <property type="entry name" value="OmpA_C-like"/>
    <property type="match status" value="1"/>
</dbReference>
<accession>A0A0A7EL28</accession>
<dbReference type="EMBL" id="CP009889">
    <property type="protein sequence ID" value="AIY66632.1"/>
    <property type="molecule type" value="Genomic_DNA"/>
</dbReference>
<dbReference type="Gene3D" id="3.90.1580.10">
    <property type="entry name" value="paralog of FGE (formylglycine-generating enzyme)"/>
    <property type="match status" value="1"/>
</dbReference>
<comment type="subcellular location">
    <subcellularLocation>
        <location evidence="1">Membrane</location>
    </subcellularLocation>
</comment>
<keyword evidence="9" id="KW-1185">Reference proteome</keyword>
<dbReference type="InterPro" id="IPR042095">
    <property type="entry name" value="SUMF_sf"/>
</dbReference>
<reference evidence="8 9" key="1">
    <citation type="submission" date="2014-11" db="EMBL/GenBank/DDBJ databases">
        <title>Complete Genome Sequence of Pseudoalteromonas sp. Strain OCN003 Isolated from Kaneohe Bay, Oahu, Hawaii.</title>
        <authorList>
            <person name="Beurmann S."/>
            <person name="Videau P."/>
            <person name="Ushijima B."/>
            <person name="Smith A.M."/>
            <person name="Aeby G.S."/>
            <person name="Callahan S.M."/>
            <person name="Belcaid M."/>
        </authorList>
    </citation>
    <scope>NUCLEOTIDE SEQUENCE [LARGE SCALE GENOMIC DNA]</scope>
    <source>
        <strain evidence="8 9">OCN003</strain>
    </source>
</reference>
<dbReference type="Pfam" id="PF03781">
    <property type="entry name" value="FGE-sulfatase"/>
    <property type="match status" value="1"/>
</dbReference>
<dbReference type="InterPro" id="IPR006665">
    <property type="entry name" value="OmpA-like"/>
</dbReference>
<dbReference type="PRINTS" id="PR01021">
    <property type="entry name" value="OMPADOMAIN"/>
</dbReference>
<dbReference type="Gene3D" id="2.130.10.10">
    <property type="entry name" value="YVTN repeat-like/Quinoprotein amine dehydrogenase"/>
    <property type="match status" value="1"/>
</dbReference>
<dbReference type="InterPro" id="IPR006664">
    <property type="entry name" value="OMP_bac"/>
</dbReference>
<feature type="repeat" description="WD" evidence="5">
    <location>
        <begin position="258"/>
        <end position="299"/>
    </location>
</feature>
<dbReference type="InterPro" id="IPR019775">
    <property type="entry name" value="WD40_repeat_CS"/>
</dbReference>
<dbReference type="SUPFAM" id="SSF50978">
    <property type="entry name" value="WD40 repeat-like"/>
    <property type="match status" value="1"/>
</dbReference>
<dbReference type="Pfam" id="PF00691">
    <property type="entry name" value="OmpA"/>
    <property type="match status" value="1"/>
</dbReference>
<dbReference type="PROSITE" id="PS51123">
    <property type="entry name" value="OMPA_2"/>
    <property type="match status" value="1"/>
</dbReference>
<dbReference type="InterPro" id="IPR001680">
    <property type="entry name" value="WD40_rpt"/>
</dbReference>
<evidence type="ECO:0000313" key="8">
    <source>
        <dbReference type="EMBL" id="AIY66632.1"/>
    </source>
</evidence>
<dbReference type="eggNOG" id="COG2885">
    <property type="taxonomic scope" value="Bacteria"/>
</dbReference>
<keyword evidence="4 6" id="KW-0472">Membrane</keyword>
<keyword evidence="2 5" id="KW-0853">WD repeat</keyword>
<evidence type="ECO:0000256" key="2">
    <source>
        <dbReference type="ARBA" id="ARBA00022574"/>
    </source>
</evidence>
<dbReference type="HOGENOM" id="CLU_388758_0_0_6"/>
<dbReference type="AlphaFoldDB" id="A0A0A7EL28"/>
<dbReference type="STRING" id="1348114.OM33_15950"/>
<dbReference type="InterPro" id="IPR005532">
    <property type="entry name" value="SUMF_dom"/>
</dbReference>
<dbReference type="PROSITE" id="PS00678">
    <property type="entry name" value="WD_REPEATS_1"/>
    <property type="match status" value="2"/>
</dbReference>